<dbReference type="GO" id="GO:0005524">
    <property type="term" value="F:ATP binding"/>
    <property type="evidence" value="ECO:0007669"/>
    <property type="project" value="UniProtKB-KW"/>
</dbReference>
<dbReference type="GO" id="GO:0090656">
    <property type="term" value="P:t-circle formation"/>
    <property type="evidence" value="ECO:0007669"/>
    <property type="project" value="TreeGrafter"/>
</dbReference>
<evidence type="ECO:0000256" key="6">
    <source>
        <dbReference type="ARBA" id="ARBA00023242"/>
    </source>
</evidence>
<dbReference type="GO" id="GO:0045003">
    <property type="term" value="P:double-strand break repair via synthesis-dependent strand annealing"/>
    <property type="evidence" value="ECO:0007669"/>
    <property type="project" value="TreeGrafter"/>
</dbReference>
<dbReference type="PROSITE" id="PS50162">
    <property type="entry name" value="RECA_2"/>
    <property type="match status" value="1"/>
</dbReference>
<keyword evidence="4" id="KW-0067">ATP-binding</keyword>
<dbReference type="GO" id="GO:0033065">
    <property type="term" value="C:Rad51C-XRCC3 complex"/>
    <property type="evidence" value="ECO:0007669"/>
    <property type="project" value="TreeGrafter"/>
</dbReference>
<dbReference type="GO" id="GO:0140664">
    <property type="term" value="F:ATP-dependent DNA damage sensor activity"/>
    <property type="evidence" value="ECO:0007669"/>
    <property type="project" value="InterPro"/>
</dbReference>
<dbReference type="InterPro" id="IPR013632">
    <property type="entry name" value="Rad51_C"/>
</dbReference>
<keyword evidence="5" id="KW-0234">DNA repair</keyword>
<dbReference type="InterPro" id="IPR016467">
    <property type="entry name" value="DNA_recomb/repair_RecA-like"/>
</dbReference>
<dbReference type="CDD" id="cd19491">
    <property type="entry name" value="XRCC3"/>
    <property type="match status" value="1"/>
</dbReference>
<dbReference type="Proteomes" id="UP000650467">
    <property type="component" value="Unassembled WGS sequence"/>
</dbReference>
<keyword evidence="3" id="KW-0227">DNA damage</keyword>
<evidence type="ECO:0000256" key="5">
    <source>
        <dbReference type="ARBA" id="ARBA00023204"/>
    </source>
</evidence>
<dbReference type="InterPro" id="IPR027417">
    <property type="entry name" value="P-loop_NTPase"/>
</dbReference>
<dbReference type="Pfam" id="PF08423">
    <property type="entry name" value="Rad51"/>
    <property type="match status" value="1"/>
</dbReference>
<evidence type="ECO:0000256" key="4">
    <source>
        <dbReference type="ARBA" id="ARBA00022840"/>
    </source>
</evidence>
<reference evidence="8" key="1">
    <citation type="journal article" date="2020" name="bioRxiv">
        <title>Comparative genomics of Chlamydomonas.</title>
        <authorList>
            <person name="Craig R.J."/>
            <person name="Hasan A.R."/>
            <person name="Ness R.W."/>
            <person name="Keightley P.D."/>
        </authorList>
    </citation>
    <scope>NUCLEOTIDE SEQUENCE</scope>
    <source>
        <strain evidence="8">SAG 7.73</strain>
    </source>
</reference>
<protein>
    <recommendedName>
        <fullName evidence="7">RecA family profile 1 domain-containing protein</fullName>
    </recommendedName>
</protein>
<evidence type="ECO:0000256" key="1">
    <source>
        <dbReference type="ARBA" id="ARBA00004123"/>
    </source>
</evidence>
<dbReference type="OrthoDB" id="1861185at2759"/>
<dbReference type="Gene3D" id="3.40.50.300">
    <property type="entry name" value="P-loop containing nucleotide triphosphate hydrolases"/>
    <property type="match status" value="1"/>
</dbReference>
<dbReference type="GO" id="GO:0000722">
    <property type="term" value="P:telomere maintenance via recombination"/>
    <property type="evidence" value="ECO:0007669"/>
    <property type="project" value="TreeGrafter"/>
</dbReference>
<feature type="domain" description="RecA family profile 1" evidence="7">
    <location>
        <begin position="13"/>
        <end position="226"/>
    </location>
</feature>
<dbReference type="InterPro" id="IPR020588">
    <property type="entry name" value="RecA_ATP-bd"/>
</dbReference>
<proteinExistence type="predicted"/>
<keyword evidence="6" id="KW-0539">Nucleus</keyword>
<dbReference type="PIRSF" id="PIRSF005856">
    <property type="entry name" value="Rad51"/>
    <property type="match status" value="1"/>
</dbReference>
<dbReference type="GO" id="GO:0005657">
    <property type="term" value="C:replication fork"/>
    <property type="evidence" value="ECO:0007669"/>
    <property type="project" value="TreeGrafter"/>
</dbReference>
<comment type="caution">
    <text evidence="8">The sequence shown here is derived from an EMBL/GenBank/DDBJ whole genome shotgun (WGS) entry which is preliminary data.</text>
</comment>
<evidence type="ECO:0000259" key="7">
    <source>
        <dbReference type="PROSITE" id="PS50162"/>
    </source>
</evidence>
<dbReference type="PANTHER" id="PTHR46487:SF1">
    <property type="entry name" value="DNA REPAIR PROTEIN XRCC3"/>
    <property type="match status" value="1"/>
</dbReference>
<sequence length="342" mass="36240">MSLPTPIDLTKAEQPKSTLGCPILDGFLRGGFACGSITELTGEASAGKTQLVLQSLLTVQLPEEEGGLAGRAVYFYTEGKPPVDRLKSILESRFPNRLDVCLDNVLIESRSISSPEALQLSVRVLENMLQSSNAGVGGAGGEGAGGNGTAKPSSRPIRLVVIDSVAHVFRDAGAEEAGGGGGSSSSTGHAQVQQWHHRATLLFTLAAALKKLADRYGLAVLLTNQIMDDINHDTGAVELGLPSTLRLHHPGSRAAPLVSSGRRVLPALGLAWANCVNTRLFAARHEGWGGGVIRSLQVVFAPHLPHSYCCFRLGVDGVWGVDDEEDAQQQQQHPQAQQLQQQ</sequence>
<keyword evidence="9" id="KW-1185">Reference proteome</keyword>
<accession>A0A835T604</accession>
<name>A0A835T604_CHLIN</name>
<dbReference type="PANTHER" id="PTHR46487">
    <property type="entry name" value="DNA REPAIR PROTEIN XRCC3"/>
    <property type="match status" value="1"/>
</dbReference>
<organism evidence="8 9">
    <name type="scientific">Chlamydomonas incerta</name>
    <dbReference type="NCBI Taxonomy" id="51695"/>
    <lineage>
        <taxon>Eukaryota</taxon>
        <taxon>Viridiplantae</taxon>
        <taxon>Chlorophyta</taxon>
        <taxon>core chlorophytes</taxon>
        <taxon>Chlorophyceae</taxon>
        <taxon>CS clade</taxon>
        <taxon>Chlamydomonadales</taxon>
        <taxon>Chlamydomonadaceae</taxon>
        <taxon>Chlamydomonas</taxon>
    </lineage>
</organism>
<comment type="subcellular location">
    <subcellularLocation>
        <location evidence="1">Nucleus</location>
    </subcellularLocation>
</comment>
<evidence type="ECO:0000256" key="3">
    <source>
        <dbReference type="ARBA" id="ARBA00022763"/>
    </source>
</evidence>
<keyword evidence="2" id="KW-0547">Nucleotide-binding</keyword>
<gene>
    <name evidence="8" type="ORF">HXX76_004905</name>
</gene>
<evidence type="ECO:0000313" key="9">
    <source>
        <dbReference type="Proteomes" id="UP000650467"/>
    </source>
</evidence>
<dbReference type="AlphaFoldDB" id="A0A835T604"/>
<dbReference type="InterPro" id="IPR047348">
    <property type="entry name" value="XRCC3-like_C"/>
</dbReference>
<evidence type="ECO:0000256" key="2">
    <source>
        <dbReference type="ARBA" id="ARBA00022741"/>
    </source>
</evidence>
<dbReference type="GO" id="GO:0071140">
    <property type="term" value="P:resolution of mitotic recombination intermediates"/>
    <property type="evidence" value="ECO:0007669"/>
    <property type="project" value="TreeGrafter"/>
</dbReference>
<dbReference type="GO" id="GO:0000400">
    <property type="term" value="F:four-way junction DNA binding"/>
    <property type="evidence" value="ECO:0007669"/>
    <property type="project" value="TreeGrafter"/>
</dbReference>
<dbReference type="SUPFAM" id="SSF52540">
    <property type="entry name" value="P-loop containing nucleoside triphosphate hydrolases"/>
    <property type="match status" value="1"/>
</dbReference>
<dbReference type="EMBL" id="JAEHOC010000008">
    <property type="protein sequence ID" value="KAG2439552.1"/>
    <property type="molecule type" value="Genomic_DNA"/>
</dbReference>
<evidence type="ECO:0000313" key="8">
    <source>
        <dbReference type="EMBL" id="KAG2439552.1"/>
    </source>
</evidence>